<dbReference type="PANTHER" id="PTHR21660:SF1">
    <property type="entry name" value="ACYL-COENZYME A THIOESTERASE 13"/>
    <property type="match status" value="1"/>
</dbReference>
<evidence type="ECO:0000256" key="1">
    <source>
        <dbReference type="ARBA" id="ARBA00008324"/>
    </source>
</evidence>
<organism evidence="4 5">
    <name type="scientific">Halobacillus dabanensis</name>
    <dbReference type="NCBI Taxonomy" id="240302"/>
    <lineage>
        <taxon>Bacteria</taxon>
        <taxon>Bacillati</taxon>
        <taxon>Bacillota</taxon>
        <taxon>Bacilli</taxon>
        <taxon>Bacillales</taxon>
        <taxon>Bacillaceae</taxon>
        <taxon>Halobacillus</taxon>
    </lineage>
</organism>
<dbReference type="CDD" id="cd03443">
    <property type="entry name" value="PaaI_thioesterase"/>
    <property type="match status" value="1"/>
</dbReference>
<comment type="similarity">
    <text evidence="1">Belongs to the thioesterase PaaI family.</text>
</comment>
<dbReference type="GO" id="GO:0047617">
    <property type="term" value="F:fatty acyl-CoA hydrolase activity"/>
    <property type="evidence" value="ECO:0007669"/>
    <property type="project" value="InterPro"/>
</dbReference>
<accession>A0A1I3RUG1</accession>
<dbReference type="eggNOG" id="COG2050">
    <property type="taxonomic scope" value="Bacteria"/>
</dbReference>
<reference evidence="5" key="1">
    <citation type="submission" date="2016-10" db="EMBL/GenBank/DDBJ databases">
        <authorList>
            <person name="Varghese N."/>
            <person name="Submissions S."/>
        </authorList>
    </citation>
    <scope>NUCLEOTIDE SEQUENCE [LARGE SCALE GENOMIC DNA]</scope>
    <source>
        <strain evidence="5">CGMCC 1.3704</strain>
    </source>
</reference>
<dbReference type="RefSeq" id="WP_341864765.1">
    <property type="nucleotide sequence ID" value="NZ_FOSB01000002.1"/>
</dbReference>
<keyword evidence="5" id="KW-1185">Reference proteome</keyword>
<evidence type="ECO:0000313" key="4">
    <source>
        <dbReference type="EMBL" id="SFJ48856.1"/>
    </source>
</evidence>
<evidence type="ECO:0000259" key="3">
    <source>
        <dbReference type="Pfam" id="PF03061"/>
    </source>
</evidence>
<dbReference type="NCBIfam" id="TIGR00369">
    <property type="entry name" value="unchar_dom_1"/>
    <property type="match status" value="1"/>
</dbReference>
<sequence length="136" mass="15087">MEVTKTIGEVRESFESSPFFSHIGFEIVHFEEGNVLLKLPVHEKLYNVNGTLHGGVHATMIDLILGMAIRSTTKTRCTTMNLNINYLAPASGGEIQAKGRILKQGYRIVTAEGELYDQEGNMMAKGIGTFKLIRED</sequence>
<feature type="domain" description="Thioesterase" evidence="3">
    <location>
        <begin position="49"/>
        <end position="122"/>
    </location>
</feature>
<dbReference type="PANTHER" id="PTHR21660">
    <property type="entry name" value="THIOESTERASE SUPERFAMILY MEMBER-RELATED"/>
    <property type="match status" value="1"/>
</dbReference>
<dbReference type="Pfam" id="PF03061">
    <property type="entry name" value="4HBT"/>
    <property type="match status" value="1"/>
</dbReference>
<dbReference type="InterPro" id="IPR003736">
    <property type="entry name" value="PAAI_dom"/>
</dbReference>
<name>A0A1I3RUG1_HALDA</name>
<dbReference type="InterPro" id="IPR006683">
    <property type="entry name" value="Thioestr_dom"/>
</dbReference>
<dbReference type="Proteomes" id="UP000183557">
    <property type="component" value="Unassembled WGS sequence"/>
</dbReference>
<gene>
    <name evidence="4" type="ORF">SAMN04487936_102373</name>
</gene>
<evidence type="ECO:0000313" key="5">
    <source>
        <dbReference type="Proteomes" id="UP000183557"/>
    </source>
</evidence>
<dbReference type="EMBL" id="FOSB01000002">
    <property type="protein sequence ID" value="SFJ48856.1"/>
    <property type="molecule type" value="Genomic_DNA"/>
</dbReference>
<protein>
    <submittedName>
        <fullName evidence="4">Uncharacterized domain 1-containing protein</fullName>
    </submittedName>
</protein>
<proteinExistence type="inferred from homology"/>
<dbReference type="Gene3D" id="3.10.129.10">
    <property type="entry name" value="Hotdog Thioesterase"/>
    <property type="match status" value="1"/>
</dbReference>
<dbReference type="AlphaFoldDB" id="A0A1I3RUG1"/>
<dbReference type="SUPFAM" id="SSF54637">
    <property type="entry name" value="Thioesterase/thiol ester dehydrase-isomerase"/>
    <property type="match status" value="1"/>
</dbReference>
<evidence type="ECO:0000256" key="2">
    <source>
        <dbReference type="ARBA" id="ARBA00022801"/>
    </source>
</evidence>
<keyword evidence="2" id="KW-0378">Hydrolase</keyword>
<dbReference type="InterPro" id="IPR029069">
    <property type="entry name" value="HotDog_dom_sf"/>
</dbReference>
<dbReference type="STRING" id="240302.BN982_01343"/>
<dbReference type="InterPro" id="IPR039298">
    <property type="entry name" value="ACOT13"/>
</dbReference>